<keyword evidence="3" id="KW-0547">Nucleotide-binding</keyword>
<organism evidence="12 13">
    <name type="scientific">Eptatretus burgeri</name>
    <name type="common">Inshore hagfish</name>
    <dbReference type="NCBI Taxonomy" id="7764"/>
    <lineage>
        <taxon>Eukaryota</taxon>
        <taxon>Metazoa</taxon>
        <taxon>Chordata</taxon>
        <taxon>Craniata</taxon>
        <taxon>Vertebrata</taxon>
        <taxon>Cyclostomata</taxon>
        <taxon>Myxini</taxon>
        <taxon>Myxiniformes</taxon>
        <taxon>Myxinidae</taxon>
        <taxon>Eptatretinae</taxon>
        <taxon>Eptatretus</taxon>
    </lineage>
</organism>
<keyword evidence="5" id="KW-0067">ATP-binding</keyword>
<comment type="similarity">
    <text evidence="1">Belongs to the ATP-dependent AMP-binding enzyme family.</text>
</comment>
<evidence type="ECO:0000256" key="3">
    <source>
        <dbReference type="ARBA" id="ARBA00022741"/>
    </source>
</evidence>
<dbReference type="FunFam" id="3.30.300.30:FF:000002">
    <property type="entry name" value="Long-chain fatty acid transport protein 1"/>
    <property type="match status" value="1"/>
</dbReference>
<dbReference type="EC" id="6.2.1.3" evidence="7"/>
<evidence type="ECO:0000256" key="2">
    <source>
        <dbReference type="ARBA" id="ARBA00022598"/>
    </source>
</evidence>
<dbReference type="GO" id="GO:0001579">
    <property type="term" value="P:medium-chain fatty acid transport"/>
    <property type="evidence" value="ECO:0007669"/>
    <property type="project" value="TreeGrafter"/>
</dbReference>
<dbReference type="AlphaFoldDB" id="A0A8C4QFA0"/>
<keyword evidence="13" id="KW-1185">Reference proteome</keyword>
<reference evidence="12" key="2">
    <citation type="submission" date="2025-09" db="UniProtKB">
        <authorList>
            <consortium name="Ensembl"/>
        </authorList>
    </citation>
    <scope>IDENTIFICATION</scope>
</reference>
<keyword evidence="4" id="KW-0276">Fatty acid metabolism</keyword>
<dbReference type="InterPro" id="IPR045851">
    <property type="entry name" value="AMP-bd_C_sf"/>
</dbReference>
<evidence type="ECO:0000256" key="7">
    <source>
        <dbReference type="ARBA" id="ARBA00026121"/>
    </source>
</evidence>
<dbReference type="GO" id="GO:0005324">
    <property type="term" value="F:long-chain fatty acid transmembrane transporter activity"/>
    <property type="evidence" value="ECO:0007669"/>
    <property type="project" value="TreeGrafter"/>
</dbReference>
<dbReference type="GO" id="GO:0005789">
    <property type="term" value="C:endoplasmic reticulum membrane"/>
    <property type="evidence" value="ECO:0007669"/>
    <property type="project" value="TreeGrafter"/>
</dbReference>
<name>A0A8C4QFA0_EPTBU</name>
<evidence type="ECO:0000256" key="1">
    <source>
        <dbReference type="ARBA" id="ARBA00006432"/>
    </source>
</evidence>
<sequence length="608" mass="67715">FASAMIGSLGGSEPLLPGRVRDSTVCLTPTVCSYSYFGLLVLMRVKFQMKRFLQNNDTIPTIFKRMVKRHAEKVALIEQSTDRRWTFRDRGYDVGDVVALFMAGRPEYVGLWLGLAKIGAEAALVNYNLRQDSLMHCLHVAKARAVIVGTEFVDALLEISGTLGKSLEIYVVGRSEDAKLPEGWLCMDLLLSVAPTHDPPPPRDRGFSGLCVLFSLMQCNCTPCMCRYYRIATTVHFGFRLRADDVVYDCLPLYHTAGNIVGVGQCVLHGLTVVIRTKFSASRFWDDCVKYNCTVVQYIGETCRYLIAQPHRTAETQNKVRVAMGNGLRPPVWAEFVRRFSVPQIAEFYGATECNCSLGNFDSTFGACGFNSRILPGVYPIRLLRVDETTMELLRGPDGLCITCQPGEPGQLGGKVVQADPLQRFDGYADDNASRRKLAFNVFTKGDCVYLTGDILVMDDLGYVYFRDRTGDTFRWKGENVAAAEVESSISRILRLTDVAVYGVAVPGVEGKAGMIAVSDPKRTFHLETFYAQIQVALPPYARPVFLRLLAKISTTSTFKIQKVELKKEGYNPSLVRDPLFYLDSAKGTYLPLTEALYADILSGKIRF</sequence>
<dbReference type="OMA" id="HHGLIMR"/>
<comment type="catalytic activity">
    <reaction evidence="8">
        <text>a very long-chain fatty acid + ATP + CoA = a very long-chain fatty acyl-CoA + AMP + diphosphate</text>
        <dbReference type="Rhea" id="RHEA:54536"/>
        <dbReference type="ChEBI" id="CHEBI:30616"/>
        <dbReference type="ChEBI" id="CHEBI:33019"/>
        <dbReference type="ChEBI" id="CHEBI:57287"/>
        <dbReference type="ChEBI" id="CHEBI:58950"/>
        <dbReference type="ChEBI" id="CHEBI:138261"/>
        <dbReference type="ChEBI" id="CHEBI:456215"/>
    </reaction>
    <physiologicalReaction direction="left-to-right" evidence="8">
        <dbReference type="Rhea" id="RHEA:54537"/>
    </physiologicalReaction>
</comment>
<dbReference type="Pfam" id="PF00501">
    <property type="entry name" value="AMP-binding"/>
    <property type="match status" value="2"/>
</dbReference>
<dbReference type="InterPro" id="IPR042099">
    <property type="entry name" value="ANL_N_sf"/>
</dbReference>
<evidence type="ECO:0000256" key="6">
    <source>
        <dbReference type="ARBA" id="ARBA00023055"/>
    </source>
</evidence>
<keyword evidence="2" id="KW-0436">Ligase</keyword>
<evidence type="ECO:0000256" key="5">
    <source>
        <dbReference type="ARBA" id="ARBA00022840"/>
    </source>
</evidence>
<dbReference type="GeneTree" id="ENSGT00940000158646"/>
<keyword evidence="6" id="KW-0445">Lipid transport</keyword>
<dbReference type="GO" id="GO:0005524">
    <property type="term" value="F:ATP binding"/>
    <property type="evidence" value="ECO:0007669"/>
    <property type="project" value="UniProtKB-KW"/>
</dbReference>
<accession>A0A8C4QFA0</accession>
<dbReference type="InterPro" id="IPR000873">
    <property type="entry name" value="AMP-dep_synth/lig_dom"/>
</dbReference>
<evidence type="ECO:0000256" key="4">
    <source>
        <dbReference type="ARBA" id="ARBA00022832"/>
    </source>
</evidence>
<protein>
    <recommendedName>
        <fullName evidence="7">long-chain-fatty-acid--CoA ligase</fullName>
        <ecNumber evidence="7">6.2.1.3</ecNumber>
    </recommendedName>
    <alternativeName>
        <fullName evidence="9">Long-chain-fatty-acid--CoA ligase</fullName>
    </alternativeName>
</protein>
<evidence type="ECO:0000313" key="12">
    <source>
        <dbReference type="Ensembl" id="ENSEBUP00000013823.1"/>
    </source>
</evidence>
<dbReference type="PANTHER" id="PTHR43107">
    <property type="entry name" value="LONG-CHAIN FATTY ACID TRANSPORT PROTEIN"/>
    <property type="match status" value="1"/>
</dbReference>
<evidence type="ECO:0000313" key="13">
    <source>
        <dbReference type="Proteomes" id="UP000694388"/>
    </source>
</evidence>
<reference evidence="12" key="1">
    <citation type="submission" date="2025-08" db="UniProtKB">
        <authorList>
            <consortium name="Ensembl"/>
        </authorList>
    </citation>
    <scope>IDENTIFICATION</scope>
</reference>
<dbReference type="Gene3D" id="3.40.50.12780">
    <property type="entry name" value="N-terminal domain of ligase-like"/>
    <property type="match status" value="1"/>
</dbReference>
<evidence type="ECO:0000256" key="10">
    <source>
        <dbReference type="ARBA" id="ARBA00048666"/>
    </source>
</evidence>
<dbReference type="PANTHER" id="PTHR43107:SF15">
    <property type="entry name" value="FATTY ACID TRANSPORT PROTEIN 3, ISOFORM A"/>
    <property type="match status" value="1"/>
</dbReference>
<keyword evidence="4" id="KW-0443">Lipid metabolism</keyword>
<evidence type="ECO:0000256" key="9">
    <source>
        <dbReference type="ARBA" id="ARBA00041297"/>
    </source>
</evidence>
<dbReference type="GO" id="GO:0005886">
    <property type="term" value="C:plasma membrane"/>
    <property type="evidence" value="ECO:0007669"/>
    <property type="project" value="TreeGrafter"/>
</dbReference>
<dbReference type="Gene3D" id="3.30.300.30">
    <property type="match status" value="1"/>
</dbReference>
<proteinExistence type="inferred from homology"/>
<dbReference type="Proteomes" id="UP000694388">
    <property type="component" value="Unplaced"/>
</dbReference>
<dbReference type="GO" id="GO:0090434">
    <property type="term" value="F:oleoyl-CoA ligase activity"/>
    <property type="evidence" value="ECO:0007669"/>
    <property type="project" value="TreeGrafter"/>
</dbReference>
<dbReference type="Ensembl" id="ENSEBUT00000014400.1">
    <property type="protein sequence ID" value="ENSEBUP00000013823.1"/>
    <property type="gene ID" value="ENSEBUG00000008705.1"/>
</dbReference>
<comment type="catalytic activity">
    <reaction evidence="10">
        <text>tetracosanoate + ATP + CoA = tetracosanoyl-CoA + AMP + diphosphate</text>
        <dbReference type="Rhea" id="RHEA:33639"/>
        <dbReference type="ChEBI" id="CHEBI:30616"/>
        <dbReference type="ChEBI" id="CHEBI:31014"/>
        <dbReference type="ChEBI" id="CHEBI:33019"/>
        <dbReference type="ChEBI" id="CHEBI:57287"/>
        <dbReference type="ChEBI" id="CHEBI:65052"/>
        <dbReference type="ChEBI" id="CHEBI:456215"/>
    </reaction>
    <physiologicalReaction direction="left-to-right" evidence="10">
        <dbReference type="Rhea" id="RHEA:33640"/>
    </physiologicalReaction>
</comment>
<evidence type="ECO:0000259" key="11">
    <source>
        <dbReference type="Pfam" id="PF00501"/>
    </source>
</evidence>
<keyword evidence="6" id="KW-0813">Transport</keyword>
<dbReference type="GO" id="GO:0044539">
    <property type="term" value="P:long-chain fatty acid import into cell"/>
    <property type="evidence" value="ECO:0007669"/>
    <property type="project" value="TreeGrafter"/>
</dbReference>
<dbReference type="SUPFAM" id="SSF56801">
    <property type="entry name" value="Acetyl-CoA synthetase-like"/>
    <property type="match status" value="1"/>
</dbReference>
<evidence type="ECO:0000256" key="8">
    <source>
        <dbReference type="ARBA" id="ARBA00036527"/>
    </source>
</evidence>
<feature type="domain" description="AMP-dependent synthetase/ligase" evidence="11">
    <location>
        <begin position="87"/>
        <end position="166"/>
    </location>
</feature>
<feature type="domain" description="AMP-dependent synthetase/ligase" evidence="11">
    <location>
        <begin position="236"/>
        <end position="359"/>
    </location>
</feature>